<dbReference type="Gene3D" id="3.40.109.10">
    <property type="entry name" value="NADH Oxidase"/>
    <property type="match status" value="1"/>
</dbReference>
<evidence type="ECO:0000313" key="2">
    <source>
        <dbReference type="Proteomes" id="UP000199570"/>
    </source>
</evidence>
<dbReference type="AlphaFoldDB" id="A0A1H1FNC8"/>
<evidence type="ECO:0000313" key="1">
    <source>
        <dbReference type="EMBL" id="SDR02404.1"/>
    </source>
</evidence>
<protein>
    <submittedName>
        <fullName evidence="1">Nitroreductase</fullName>
    </submittedName>
</protein>
<keyword evidence="2" id="KW-1185">Reference proteome</keyword>
<accession>A0A1H1FNC8</accession>
<dbReference type="RefSeq" id="WP_090322564.1">
    <property type="nucleotide sequence ID" value="NZ_FNKJ01000003.1"/>
</dbReference>
<name>A0A1H1FNC8_9PSED</name>
<sequence>MNIDQAISGRRSTREYTTEAVDEKIIRRLINAAVLAPSAVNQQPWTFTVIRDQELLDRISREAKAYMLATMSAGPHSGHFHGLLTDEDFQIFYHAPVLILISGNMPGQWIVEDCSLAAENLMLAAYAEGLGSCWIGFAQGFLNTPQGKKTLGLPAEWTPVAPIIVGYPETSPVPVAHREPVIRWMG</sequence>
<gene>
    <name evidence="1" type="ORF">SAMN04490195_2801</name>
</gene>
<dbReference type="PANTHER" id="PTHR23026">
    <property type="entry name" value="NADPH NITROREDUCTASE"/>
    <property type="match status" value="1"/>
</dbReference>
<dbReference type="InterPro" id="IPR000415">
    <property type="entry name" value="Nitroreductase-like"/>
</dbReference>
<dbReference type="SUPFAM" id="SSF55469">
    <property type="entry name" value="FMN-dependent nitroreductase-like"/>
    <property type="match status" value="1"/>
</dbReference>
<dbReference type="InterPro" id="IPR029479">
    <property type="entry name" value="Nitroreductase"/>
</dbReference>
<dbReference type="InterPro" id="IPR050627">
    <property type="entry name" value="Nitroreductase/BluB"/>
</dbReference>
<dbReference type="GO" id="GO:0016491">
    <property type="term" value="F:oxidoreductase activity"/>
    <property type="evidence" value="ECO:0007669"/>
    <property type="project" value="InterPro"/>
</dbReference>
<dbReference type="Pfam" id="PF00881">
    <property type="entry name" value="Nitroreductase"/>
    <property type="match status" value="1"/>
</dbReference>
<proteinExistence type="predicted"/>
<dbReference type="EMBL" id="FNKJ01000003">
    <property type="protein sequence ID" value="SDR02404.1"/>
    <property type="molecule type" value="Genomic_DNA"/>
</dbReference>
<dbReference type="PANTHER" id="PTHR23026:SF123">
    <property type="entry name" value="NAD(P)H NITROREDUCTASE RV3131-RELATED"/>
    <property type="match status" value="1"/>
</dbReference>
<organism evidence="1 2">
    <name type="scientific">Pseudomonas moorei</name>
    <dbReference type="NCBI Taxonomy" id="395599"/>
    <lineage>
        <taxon>Bacteria</taxon>
        <taxon>Pseudomonadati</taxon>
        <taxon>Pseudomonadota</taxon>
        <taxon>Gammaproteobacteria</taxon>
        <taxon>Pseudomonadales</taxon>
        <taxon>Pseudomonadaceae</taxon>
        <taxon>Pseudomonas</taxon>
    </lineage>
</organism>
<dbReference type="OrthoDB" id="9784375at2"/>
<reference evidence="2" key="1">
    <citation type="submission" date="2016-10" db="EMBL/GenBank/DDBJ databases">
        <authorList>
            <person name="Varghese N."/>
            <person name="Submissions S."/>
        </authorList>
    </citation>
    <scope>NUCLEOTIDE SEQUENCE [LARGE SCALE GENOMIC DNA]</scope>
    <source>
        <strain evidence="2">BS3775</strain>
    </source>
</reference>
<dbReference type="Proteomes" id="UP000199570">
    <property type="component" value="Unassembled WGS sequence"/>
</dbReference>